<dbReference type="GO" id="GO:0016787">
    <property type="term" value="F:hydrolase activity"/>
    <property type="evidence" value="ECO:0007669"/>
    <property type="project" value="UniProtKB-KW"/>
</dbReference>
<accession>A0A810N262</accession>
<organism evidence="2 3">
    <name type="scientific">Polymorphospora rubra</name>
    <dbReference type="NCBI Taxonomy" id="338584"/>
    <lineage>
        <taxon>Bacteria</taxon>
        <taxon>Bacillati</taxon>
        <taxon>Actinomycetota</taxon>
        <taxon>Actinomycetes</taxon>
        <taxon>Micromonosporales</taxon>
        <taxon>Micromonosporaceae</taxon>
        <taxon>Polymorphospora</taxon>
    </lineage>
</organism>
<dbReference type="PANTHER" id="PTHR43433">
    <property type="entry name" value="HYDROLASE, ALPHA/BETA FOLD FAMILY PROTEIN"/>
    <property type="match status" value="1"/>
</dbReference>
<keyword evidence="2" id="KW-0378">Hydrolase</keyword>
<evidence type="ECO:0000259" key="1">
    <source>
        <dbReference type="Pfam" id="PF00561"/>
    </source>
</evidence>
<keyword evidence="3" id="KW-1185">Reference proteome</keyword>
<sequence length="290" mass="30499">MHEHTVDRDGRQLHVVEDGLPGGWPVVVHHGTPGAPLLWPTWSDDARDRGIRLVGVARPGYAGSTRLPGRSVADVAADIAAVADALGIDRFATWGVSGGGPHALACAALLPGRVTAVASLGGLAPWDAPGFDVLDGMREDNVAELVAARQGPQALNPLLEPTATAMATVDRKDLIDGLDGFLDESDAQVARTGFGGPLVDGIRTGLRPGLDGWSDDDLALVRPWGFDLASITCPVGVWHGKQDAMVPAAHADWLAATLRAERIDIPPTDGHLAVLAHRVTDVHAWLLQHQ</sequence>
<evidence type="ECO:0000313" key="3">
    <source>
        <dbReference type="Proteomes" id="UP000680866"/>
    </source>
</evidence>
<dbReference type="InterPro" id="IPR029058">
    <property type="entry name" value="AB_hydrolase_fold"/>
</dbReference>
<gene>
    <name evidence="2" type="ORF">Prubr_28090</name>
</gene>
<dbReference type="EMBL" id="AP023359">
    <property type="protein sequence ID" value="BCJ65788.1"/>
    <property type="molecule type" value="Genomic_DNA"/>
</dbReference>
<proteinExistence type="predicted"/>
<dbReference type="InterPro" id="IPR000073">
    <property type="entry name" value="AB_hydrolase_1"/>
</dbReference>
<reference evidence="2" key="1">
    <citation type="submission" date="2020-08" db="EMBL/GenBank/DDBJ databases">
        <title>Whole genome shotgun sequence of Polymorphospora rubra NBRC 101157.</title>
        <authorList>
            <person name="Komaki H."/>
            <person name="Tamura T."/>
        </authorList>
    </citation>
    <scope>NUCLEOTIDE SEQUENCE</scope>
    <source>
        <strain evidence="2">NBRC 101157</strain>
    </source>
</reference>
<dbReference type="InterPro" id="IPR050471">
    <property type="entry name" value="AB_hydrolase"/>
</dbReference>
<dbReference type="Gene3D" id="3.40.50.1820">
    <property type="entry name" value="alpha/beta hydrolase"/>
    <property type="match status" value="1"/>
</dbReference>
<feature type="domain" description="AB hydrolase-1" evidence="1">
    <location>
        <begin position="25"/>
        <end position="273"/>
    </location>
</feature>
<dbReference type="Proteomes" id="UP000680866">
    <property type="component" value="Chromosome"/>
</dbReference>
<name>A0A810N262_9ACTN</name>
<dbReference type="PANTHER" id="PTHR43433:SF10">
    <property type="entry name" value="AB HYDROLASE-1 DOMAIN-CONTAINING PROTEIN"/>
    <property type="match status" value="1"/>
</dbReference>
<dbReference type="RefSeq" id="WP_212825466.1">
    <property type="nucleotide sequence ID" value="NZ_AP023359.1"/>
</dbReference>
<evidence type="ECO:0000313" key="2">
    <source>
        <dbReference type="EMBL" id="BCJ65788.1"/>
    </source>
</evidence>
<dbReference type="AlphaFoldDB" id="A0A810N262"/>
<dbReference type="KEGG" id="pry:Prubr_28090"/>
<dbReference type="Pfam" id="PF00561">
    <property type="entry name" value="Abhydrolase_1"/>
    <property type="match status" value="1"/>
</dbReference>
<protein>
    <submittedName>
        <fullName evidence="2">Alpha/beta hydrolase</fullName>
    </submittedName>
</protein>
<dbReference type="SUPFAM" id="SSF53474">
    <property type="entry name" value="alpha/beta-Hydrolases"/>
    <property type="match status" value="1"/>
</dbReference>